<evidence type="ECO:0000313" key="2">
    <source>
        <dbReference type="EMBL" id="ACT93023.1"/>
    </source>
</evidence>
<keyword evidence="3" id="KW-1185">Reference proteome</keyword>
<evidence type="ECO:0000313" key="3">
    <source>
        <dbReference type="Proteomes" id="UP000002011"/>
    </source>
</evidence>
<organism evidence="2 3">
    <name type="scientific">Dyadobacter fermentans (strain ATCC 700827 / DSM 18053 / CIP 107007 / KCTC 52180 / NS114)</name>
    <dbReference type="NCBI Taxonomy" id="471854"/>
    <lineage>
        <taxon>Bacteria</taxon>
        <taxon>Pseudomonadati</taxon>
        <taxon>Bacteroidota</taxon>
        <taxon>Cytophagia</taxon>
        <taxon>Cytophagales</taxon>
        <taxon>Spirosomataceae</taxon>
        <taxon>Dyadobacter</taxon>
    </lineage>
</organism>
<proteinExistence type="predicted"/>
<dbReference type="InterPro" id="IPR000182">
    <property type="entry name" value="GNAT_dom"/>
</dbReference>
<protein>
    <submittedName>
        <fullName evidence="2">GCN5-related N-acetyltransferase</fullName>
    </submittedName>
</protein>
<feature type="domain" description="N-acetyltransferase" evidence="1">
    <location>
        <begin position="24"/>
        <end position="183"/>
    </location>
</feature>
<dbReference type="InterPro" id="IPR051531">
    <property type="entry name" value="N-acetyltransferase"/>
</dbReference>
<evidence type="ECO:0000259" key="1">
    <source>
        <dbReference type="PROSITE" id="PS51186"/>
    </source>
</evidence>
<dbReference type="PANTHER" id="PTHR43792">
    <property type="entry name" value="GNAT FAMILY, PUTATIVE (AFU_ORTHOLOGUE AFUA_3G00765)-RELATED-RELATED"/>
    <property type="match status" value="1"/>
</dbReference>
<dbReference type="HOGENOM" id="CLU_013985_3_1_10"/>
<dbReference type="EMBL" id="CP001619">
    <property type="protein sequence ID" value="ACT93023.1"/>
    <property type="molecule type" value="Genomic_DNA"/>
</dbReference>
<dbReference type="STRING" id="471854.Dfer_1783"/>
<keyword evidence="2" id="KW-0808">Transferase</keyword>
<dbReference type="Proteomes" id="UP000002011">
    <property type="component" value="Chromosome"/>
</dbReference>
<dbReference type="SUPFAM" id="SSF55729">
    <property type="entry name" value="Acyl-CoA N-acyltransferases (Nat)"/>
    <property type="match status" value="1"/>
</dbReference>
<reference evidence="2 3" key="1">
    <citation type="journal article" date="2009" name="Stand. Genomic Sci.">
        <title>Complete genome sequence of Dyadobacter fermentans type strain (NS114).</title>
        <authorList>
            <person name="Lang E."/>
            <person name="Lapidus A."/>
            <person name="Chertkov O."/>
            <person name="Brettin T."/>
            <person name="Detter J.C."/>
            <person name="Han C."/>
            <person name="Copeland A."/>
            <person name="Glavina Del Rio T."/>
            <person name="Nolan M."/>
            <person name="Chen F."/>
            <person name="Lucas S."/>
            <person name="Tice H."/>
            <person name="Cheng J.F."/>
            <person name="Land M."/>
            <person name="Hauser L."/>
            <person name="Chang Y.J."/>
            <person name="Jeffries C.D."/>
            <person name="Kopitz M."/>
            <person name="Bruce D."/>
            <person name="Goodwin L."/>
            <person name="Pitluck S."/>
            <person name="Ovchinnikova G."/>
            <person name="Pati A."/>
            <person name="Ivanova N."/>
            <person name="Mavrommatis K."/>
            <person name="Chen A."/>
            <person name="Palaniappan K."/>
            <person name="Chain P."/>
            <person name="Bristow J."/>
            <person name="Eisen J.A."/>
            <person name="Markowitz V."/>
            <person name="Hugenholtz P."/>
            <person name="Goker M."/>
            <person name="Rohde M."/>
            <person name="Kyrpides N.C."/>
            <person name="Klenk H.P."/>
        </authorList>
    </citation>
    <scope>NUCLEOTIDE SEQUENCE [LARGE SCALE GENOMIC DNA]</scope>
    <source>
        <strain evidence="3">ATCC 700827 / DSM 18053 / CIP 107007 / KCTC 52180 / NS114</strain>
    </source>
</reference>
<gene>
    <name evidence="2" type="ordered locus">Dfer_1783</name>
</gene>
<name>C6VUN6_DYAFD</name>
<dbReference type="Pfam" id="PF13302">
    <property type="entry name" value="Acetyltransf_3"/>
    <property type="match status" value="1"/>
</dbReference>
<dbReference type="PANTHER" id="PTHR43792:SF1">
    <property type="entry name" value="N-ACETYLTRANSFERASE DOMAIN-CONTAINING PROTEIN"/>
    <property type="match status" value="1"/>
</dbReference>
<sequence length="190" mass="21666">MDIAIGVPIEFKREIEIVLETPRLYIRELSVNDLMELYAICSDEVLMQFVGDGKPLSIEQVREWLSVTENNYKTKGFGNYAVVNKSDNEMIGYCGLVYSKNIDKIELIYALKKQYWNLGLATEAGAKMIEFGLDRIKLDEIYASIDPENKASENILGKLGFSFAFGQNDEFGYSTHYYRITAKQLPADSR</sequence>
<dbReference type="eggNOG" id="COG1670">
    <property type="taxonomic scope" value="Bacteria"/>
</dbReference>
<dbReference type="PROSITE" id="PS51186">
    <property type="entry name" value="GNAT"/>
    <property type="match status" value="1"/>
</dbReference>
<dbReference type="AlphaFoldDB" id="C6VUN6"/>
<accession>C6VUN6</accession>
<dbReference type="GO" id="GO:0016747">
    <property type="term" value="F:acyltransferase activity, transferring groups other than amino-acyl groups"/>
    <property type="evidence" value="ECO:0007669"/>
    <property type="project" value="InterPro"/>
</dbReference>
<dbReference type="InterPro" id="IPR016181">
    <property type="entry name" value="Acyl_CoA_acyltransferase"/>
</dbReference>
<dbReference type="Gene3D" id="3.40.630.30">
    <property type="match status" value="1"/>
</dbReference>
<dbReference type="KEGG" id="dfe:Dfer_1783"/>